<proteinExistence type="predicted"/>
<evidence type="ECO:0000313" key="3">
    <source>
        <dbReference type="Proteomes" id="UP000019494"/>
    </source>
</evidence>
<name>W9GDG7_9MICO</name>
<keyword evidence="1" id="KW-1133">Transmembrane helix</keyword>
<feature type="transmembrane region" description="Helical" evidence="1">
    <location>
        <begin position="173"/>
        <end position="191"/>
    </location>
</feature>
<dbReference type="EMBL" id="AWQS01000288">
    <property type="protein sequence ID" value="EWT04251.1"/>
    <property type="molecule type" value="Genomic_DNA"/>
</dbReference>
<dbReference type="Proteomes" id="UP000019494">
    <property type="component" value="Unassembled WGS sequence"/>
</dbReference>
<dbReference type="AlphaFoldDB" id="W9GDG7"/>
<feature type="transmembrane region" description="Helical" evidence="1">
    <location>
        <begin position="197"/>
        <end position="215"/>
    </location>
</feature>
<feature type="transmembrane region" description="Helical" evidence="1">
    <location>
        <begin position="62"/>
        <end position="85"/>
    </location>
</feature>
<dbReference type="OrthoDB" id="4937429at2"/>
<feature type="transmembrane region" description="Helical" evidence="1">
    <location>
        <begin position="326"/>
        <end position="345"/>
    </location>
</feature>
<evidence type="ECO:0000313" key="2">
    <source>
        <dbReference type="EMBL" id="EWT04251.1"/>
    </source>
</evidence>
<keyword evidence="1" id="KW-0812">Transmembrane</keyword>
<sequence>MSTTTPKKVRDLRGGWRRALAVLVPVPAALVAAEFALTPYGLFASPTEQLAAASAAPGRVALVTWLVLAGLLLGIPAAMAAAWAVRRSAPRLALAGGILTVVGFALSITVPSSELLAAAAVQRGTDSATFERVATAVAGHPAVGTTTIAFLAAQAIGLLLLGLALWRTPSAPRWLGAVLASSGLLHVALSASSVTAAASWALTAVGLVGVSVVLLRQSDDEFDLPPTGVVHAATDPRPRHAPGDPRDVRRTWQWLLALSAPVMAAGIAVLRFTLPFNTLDTPDEAFSKLVANPTFTSAQVWFGFLTPVVISGVLAVLWVTRRRVPVLATVAGVLCVLGYTALAAADSVSPVLADVVAHGGLDTASVRPIAAALEAMPQPTTAVTVFVIGHLAGTVLLGIALWRSRVLPAWVGIALAVSQPVHLVSAMTGNHPLDLAAWGATALCMGLAGAAVLRMSPDEFDLPPAPAQPLAAPAVTADLPAPG</sequence>
<feature type="transmembrane region" description="Helical" evidence="1">
    <location>
        <begin position="409"/>
        <end position="429"/>
    </location>
</feature>
<gene>
    <name evidence="2" type="ORF">N864_15025</name>
</gene>
<feature type="transmembrane region" description="Helical" evidence="1">
    <location>
        <begin position="435"/>
        <end position="453"/>
    </location>
</feature>
<feature type="transmembrane region" description="Helical" evidence="1">
    <location>
        <begin position="298"/>
        <end position="319"/>
    </location>
</feature>
<feature type="transmembrane region" description="Helical" evidence="1">
    <location>
        <begin position="382"/>
        <end position="402"/>
    </location>
</feature>
<accession>W9GDG7</accession>
<comment type="caution">
    <text evidence="2">The sequence shown here is derived from an EMBL/GenBank/DDBJ whole genome shotgun (WGS) entry which is preliminary data.</text>
</comment>
<dbReference type="RefSeq" id="WP_034721347.1">
    <property type="nucleotide sequence ID" value="NZ_AWQS01000288.1"/>
</dbReference>
<protein>
    <submittedName>
        <fullName evidence="2">Uncharacterized protein</fullName>
    </submittedName>
</protein>
<keyword evidence="1" id="KW-0472">Membrane</keyword>
<feature type="transmembrane region" description="Helical" evidence="1">
    <location>
        <begin position="254"/>
        <end position="274"/>
    </location>
</feature>
<feature type="transmembrane region" description="Helical" evidence="1">
    <location>
        <begin position="148"/>
        <end position="166"/>
    </location>
</feature>
<feature type="transmembrane region" description="Helical" evidence="1">
    <location>
        <begin position="92"/>
        <end position="110"/>
    </location>
</feature>
<reference evidence="3" key="1">
    <citation type="submission" date="2013-08" db="EMBL/GenBank/DDBJ databases">
        <title>Intrasporangium oryzae NRRL B-24470.</title>
        <authorList>
            <person name="Liu H."/>
            <person name="Wang G."/>
        </authorList>
    </citation>
    <scope>NUCLEOTIDE SEQUENCE [LARGE SCALE GENOMIC DNA]</scope>
    <source>
        <strain evidence="3">Q5-1</strain>
    </source>
</reference>
<feature type="transmembrane region" description="Helical" evidence="1">
    <location>
        <begin position="20"/>
        <end position="42"/>
    </location>
</feature>
<keyword evidence="3" id="KW-1185">Reference proteome</keyword>
<evidence type="ECO:0000256" key="1">
    <source>
        <dbReference type="SAM" id="Phobius"/>
    </source>
</evidence>
<organism evidence="2 3">
    <name type="scientific">Intrasporangium chromatireducens Q5-1</name>
    <dbReference type="NCBI Taxonomy" id="584657"/>
    <lineage>
        <taxon>Bacteria</taxon>
        <taxon>Bacillati</taxon>
        <taxon>Actinomycetota</taxon>
        <taxon>Actinomycetes</taxon>
        <taxon>Micrococcales</taxon>
        <taxon>Intrasporangiaceae</taxon>
        <taxon>Intrasporangium</taxon>
    </lineage>
</organism>